<gene>
    <name evidence="1" type="ORF">ACJIZ3_002214</name>
</gene>
<evidence type="ECO:0000313" key="2">
    <source>
        <dbReference type="Proteomes" id="UP001634393"/>
    </source>
</evidence>
<accession>A0ABD3U7B1</accession>
<dbReference type="AlphaFoldDB" id="A0ABD3U7B1"/>
<organism evidence="1 2">
    <name type="scientific">Penstemon smallii</name>
    <dbReference type="NCBI Taxonomy" id="265156"/>
    <lineage>
        <taxon>Eukaryota</taxon>
        <taxon>Viridiplantae</taxon>
        <taxon>Streptophyta</taxon>
        <taxon>Embryophyta</taxon>
        <taxon>Tracheophyta</taxon>
        <taxon>Spermatophyta</taxon>
        <taxon>Magnoliopsida</taxon>
        <taxon>eudicotyledons</taxon>
        <taxon>Gunneridae</taxon>
        <taxon>Pentapetalae</taxon>
        <taxon>asterids</taxon>
        <taxon>lamiids</taxon>
        <taxon>Lamiales</taxon>
        <taxon>Plantaginaceae</taxon>
        <taxon>Cheloneae</taxon>
        <taxon>Penstemon</taxon>
    </lineage>
</organism>
<protein>
    <submittedName>
        <fullName evidence="1">Uncharacterized protein</fullName>
    </submittedName>
</protein>
<name>A0ABD3U7B1_9LAMI</name>
<proteinExistence type="predicted"/>
<dbReference type="EMBL" id="JBJXBP010000002">
    <property type="protein sequence ID" value="KAL3844811.1"/>
    <property type="molecule type" value="Genomic_DNA"/>
</dbReference>
<reference evidence="1 2" key="1">
    <citation type="submission" date="2024-12" db="EMBL/GenBank/DDBJ databases">
        <title>The unique morphological basis and parallel evolutionary history of personate flowers in Penstemon.</title>
        <authorList>
            <person name="Depatie T.H."/>
            <person name="Wessinger C.A."/>
        </authorList>
    </citation>
    <scope>NUCLEOTIDE SEQUENCE [LARGE SCALE GENOMIC DNA]</scope>
    <source>
        <strain evidence="1">WTNN_2</strain>
        <tissue evidence="1">Leaf</tissue>
    </source>
</reference>
<dbReference type="Proteomes" id="UP001634393">
    <property type="component" value="Unassembled WGS sequence"/>
</dbReference>
<comment type="caution">
    <text evidence="1">The sequence shown here is derived from an EMBL/GenBank/DDBJ whole genome shotgun (WGS) entry which is preliminary data.</text>
</comment>
<sequence>MKTFKIFLQKEKKKPSRVILMEFLILKQDKIPNHSQRMLEVRDLFIWNREATIKFRSLMNLILDKGHRRRVPNEFSVKSVCHYSQKFQA</sequence>
<keyword evidence="2" id="KW-1185">Reference proteome</keyword>
<evidence type="ECO:0000313" key="1">
    <source>
        <dbReference type="EMBL" id="KAL3844811.1"/>
    </source>
</evidence>